<keyword evidence="7" id="KW-0326">Glycosidase</keyword>
<evidence type="ECO:0000256" key="1">
    <source>
        <dbReference type="ARBA" id="ARBA00000448"/>
    </source>
</evidence>
<name>A0A061GT40_THECC</name>
<dbReference type="AlphaFoldDB" id="A0A061GT40"/>
<feature type="chain" id="PRO_5001599144" description="beta-glucosidase" evidence="9">
    <location>
        <begin position="25"/>
        <end position="512"/>
    </location>
</feature>
<dbReference type="InterPro" id="IPR017853">
    <property type="entry name" value="GH"/>
</dbReference>
<evidence type="ECO:0000313" key="10">
    <source>
        <dbReference type="EMBL" id="EOY33025.1"/>
    </source>
</evidence>
<evidence type="ECO:0000256" key="5">
    <source>
        <dbReference type="ARBA" id="ARBA00022801"/>
    </source>
</evidence>
<evidence type="ECO:0000256" key="8">
    <source>
        <dbReference type="RuleBase" id="RU003690"/>
    </source>
</evidence>
<keyword evidence="11" id="KW-1185">Reference proteome</keyword>
<dbReference type="InParanoid" id="A0A061GT40"/>
<dbReference type="SUPFAM" id="SSF51445">
    <property type="entry name" value="(Trans)glycosidases"/>
    <property type="match status" value="1"/>
</dbReference>
<dbReference type="InterPro" id="IPR033132">
    <property type="entry name" value="GH_1_N_CS"/>
</dbReference>
<organism evidence="10 11">
    <name type="scientific">Theobroma cacao</name>
    <name type="common">Cacao</name>
    <name type="synonym">Cocoa</name>
    <dbReference type="NCBI Taxonomy" id="3641"/>
    <lineage>
        <taxon>Eukaryota</taxon>
        <taxon>Viridiplantae</taxon>
        <taxon>Streptophyta</taxon>
        <taxon>Embryophyta</taxon>
        <taxon>Tracheophyta</taxon>
        <taxon>Spermatophyta</taxon>
        <taxon>Magnoliopsida</taxon>
        <taxon>eudicotyledons</taxon>
        <taxon>Gunneridae</taxon>
        <taxon>Pentapetalae</taxon>
        <taxon>rosids</taxon>
        <taxon>malvids</taxon>
        <taxon>Malvales</taxon>
        <taxon>Malvaceae</taxon>
        <taxon>Byttnerioideae</taxon>
        <taxon>Theobroma</taxon>
    </lineage>
</organism>
<dbReference type="PANTHER" id="PTHR10353">
    <property type="entry name" value="GLYCOSYL HYDROLASE"/>
    <property type="match status" value="1"/>
</dbReference>
<dbReference type="FunCoup" id="A0A061GT40">
    <property type="interactions" value="131"/>
</dbReference>
<reference evidence="10 11" key="1">
    <citation type="journal article" date="2013" name="Genome Biol.">
        <title>The genome sequence of the most widely cultivated cacao type and its use to identify candidate genes regulating pod color.</title>
        <authorList>
            <person name="Motamayor J.C."/>
            <person name="Mockaitis K."/>
            <person name="Schmutz J."/>
            <person name="Haiminen N."/>
            <person name="Iii D.L."/>
            <person name="Cornejo O."/>
            <person name="Findley S.D."/>
            <person name="Zheng P."/>
            <person name="Utro F."/>
            <person name="Royaert S."/>
            <person name="Saski C."/>
            <person name="Jenkins J."/>
            <person name="Podicheti R."/>
            <person name="Zhao M."/>
            <person name="Scheffler B.E."/>
            <person name="Stack J.C."/>
            <person name="Feltus F.A."/>
            <person name="Mustiga G.M."/>
            <person name="Amores F."/>
            <person name="Phillips W."/>
            <person name="Marelli J.P."/>
            <person name="May G.D."/>
            <person name="Shapiro H."/>
            <person name="Ma J."/>
            <person name="Bustamante C.D."/>
            <person name="Schnell R.J."/>
            <person name="Main D."/>
            <person name="Gilbert D."/>
            <person name="Parida L."/>
            <person name="Kuhn D.N."/>
        </authorList>
    </citation>
    <scope>NUCLEOTIDE SEQUENCE [LARGE SCALE GENOMIC DNA]</scope>
    <source>
        <strain evidence="11">cv. Matina 1-6</strain>
    </source>
</reference>
<dbReference type="PROSITE" id="PS00653">
    <property type="entry name" value="GLYCOSYL_HYDROL_F1_2"/>
    <property type="match status" value="1"/>
</dbReference>
<keyword evidence="6" id="KW-0325">Glycoprotein</keyword>
<dbReference type="GO" id="GO:0005975">
    <property type="term" value="P:carbohydrate metabolic process"/>
    <property type="evidence" value="ECO:0007669"/>
    <property type="project" value="InterPro"/>
</dbReference>
<dbReference type="PRINTS" id="PR00131">
    <property type="entry name" value="GLHYDRLASE1"/>
</dbReference>
<dbReference type="HOGENOM" id="CLU_001859_1_0_1"/>
<evidence type="ECO:0000256" key="3">
    <source>
        <dbReference type="ARBA" id="ARBA00012744"/>
    </source>
</evidence>
<dbReference type="eggNOG" id="KOG0626">
    <property type="taxonomic scope" value="Eukaryota"/>
</dbReference>
<gene>
    <name evidence="10" type="ORF">TCM_041034</name>
</gene>
<dbReference type="Gene3D" id="3.20.20.80">
    <property type="entry name" value="Glycosidases"/>
    <property type="match status" value="1"/>
</dbReference>
<comment type="catalytic activity">
    <reaction evidence="1">
        <text>Hydrolysis of terminal, non-reducing beta-D-glucosyl residues with release of beta-D-glucose.</text>
        <dbReference type="EC" id="3.2.1.21"/>
    </reaction>
</comment>
<feature type="signal peptide" evidence="9">
    <location>
        <begin position="1"/>
        <end position="24"/>
    </location>
</feature>
<dbReference type="EC" id="3.2.1.21" evidence="3"/>
<keyword evidence="4 9" id="KW-0732">Signal</keyword>
<accession>A0A061GT40</accession>
<evidence type="ECO:0000256" key="4">
    <source>
        <dbReference type="ARBA" id="ARBA00022729"/>
    </source>
</evidence>
<evidence type="ECO:0000313" key="11">
    <source>
        <dbReference type="Proteomes" id="UP000026915"/>
    </source>
</evidence>
<dbReference type="PANTHER" id="PTHR10353:SF29">
    <property type="entry name" value="BETA-GLUCOSIDASE 11"/>
    <property type="match status" value="1"/>
</dbReference>
<dbReference type="EMBL" id="CM001887">
    <property type="protein sequence ID" value="EOY33025.1"/>
    <property type="molecule type" value="Genomic_DNA"/>
</dbReference>
<dbReference type="Pfam" id="PF00232">
    <property type="entry name" value="Glyco_hydro_1"/>
    <property type="match status" value="1"/>
</dbReference>
<dbReference type="Gramene" id="EOY33025">
    <property type="protein sequence ID" value="EOY33025"/>
    <property type="gene ID" value="TCM_041034"/>
</dbReference>
<dbReference type="Proteomes" id="UP000026915">
    <property type="component" value="Chromosome 9"/>
</dbReference>
<dbReference type="FunFam" id="3.20.20.80:FF:000069">
    <property type="entry name" value="Beta-glucosidase 1"/>
    <property type="match status" value="1"/>
</dbReference>
<evidence type="ECO:0000256" key="2">
    <source>
        <dbReference type="ARBA" id="ARBA00010838"/>
    </source>
</evidence>
<keyword evidence="5" id="KW-0378">Hydrolase</keyword>
<proteinExistence type="inferred from homology"/>
<dbReference type="GO" id="GO:0008422">
    <property type="term" value="F:beta-glucosidase activity"/>
    <property type="evidence" value="ECO:0000318"/>
    <property type="project" value="GO_Central"/>
</dbReference>
<dbReference type="OMA" id="FYCGDVQ"/>
<evidence type="ECO:0000256" key="6">
    <source>
        <dbReference type="ARBA" id="ARBA00023180"/>
    </source>
</evidence>
<comment type="similarity">
    <text evidence="2 8">Belongs to the glycosyl hydrolase 1 family.</text>
</comment>
<evidence type="ECO:0000256" key="7">
    <source>
        <dbReference type="ARBA" id="ARBA00023295"/>
    </source>
</evidence>
<dbReference type="InterPro" id="IPR001360">
    <property type="entry name" value="Glyco_hydro_1"/>
</dbReference>
<sequence length="512" mass="58563">MEAAKSVLGLSLFSIFQLNLVVSAADIYSRNDFPPGFVFGASTSAFQYEGAATEDGRTPSIWDNFTHPGNMHGANADIASDGYHKYKEDVQLMAHTGLDAYRFSISWSRLIPNGRGPVNMKGLQYYNNLINELIRNGIQPHVTLLHADLPQALEDEYGGWINRKILRDFTAYADVCFREFGDRVLHWTTLNEPNVFVLGGYDIGFLPPQRCSASSPLNCSKGNSSTEPYMAAHNILLAHAAVAKLYKKQYQDKQHGFIGLNLCSYWFVPLTNTTKDVIATQRANDFYIDWYMHPLVYGDYPSSMKKVAGSRMPPFSNYESKQVKGSFDFIGLNFYLTMYVKDYPSSLEMEHRDVLADMALELLLFQYNASTFEYPILPWGLKRFLEHFKEAYGNPPIYIHENGQRTRRNSSLEDWPRVEYLNAYIGSVLDAIRNGSNTRGYFTWSFVDVFEMLDGYESSYGLYYVDMDDPDLRRYPKLSAKWYSEFLKGKSMDRNGVIQLNDTSFLDAQFTH</sequence>
<protein>
    <recommendedName>
        <fullName evidence="3">beta-glucosidase</fullName>
        <ecNumber evidence="3">3.2.1.21</ecNumber>
    </recommendedName>
</protein>
<evidence type="ECO:0000256" key="9">
    <source>
        <dbReference type="SAM" id="SignalP"/>
    </source>
</evidence>